<name>A0A640KLY8_LEITA</name>
<sequence length="227" mass="24219">MAALSFEREKLKQRLIEEYEEQINEQLDARAAAAGDDSVPTPSSQRSYLYQRLLCLRAGRTHGVNVPANASEMVELLAENQPPPEVMIMQRLRKAQDESIRLLAIRAAATAATATARNSAMQDAAVVASGVDVDTAVGAREEAAIKPFTAEERMKLLFTIVEGSTPLPVAESAASKRAPAASTPSDNVAACDECAAEACEDQSEAGNTEEEREVAEEMEEAPAGLAS</sequence>
<comment type="caution">
    <text evidence="3">The sequence shown here is derived from an EMBL/GenBank/DDBJ whole genome shotgun (WGS) entry which is preliminary data.</text>
</comment>
<evidence type="ECO:0000256" key="1">
    <source>
        <dbReference type="SAM" id="Coils"/>
    </source>
</evidence>
<evidence type="ECO:0000313" key="4">
    <source>
        <dbReference type="Proteomes" id="UP000419144"/>
    </source>
</evidence>
<accession>A0A640KLY8</accession>
<evidence type="ECO:0000313" key="3">
    <source>
        <dbReference type="EMBL" id="GET88697.1"/>
    </source>
</evidence>
<protein>
    <submittedName>
        <fullName evidence="3">Kinetoplast-associated protein-like protein</fullName>
    </submittedName>
</protein>
<feature type="compositionally biased region" description="Acidic residues" evidence="2">
    <location>
        <begin position="199"/>
        <end position="220"/>
    </location>
</feature>
<keyword evidence="4" id="KW-1185">Reference proteome</keyword>
<reference evidence="3" key="1">
    <citation type="submission" date="2019-11" db="EMBL/GenBank/DDBJ databases">
        <title>Leishmania tarentolae CDS.</title>
        <authorList>
            <person name="Goto Y."/>
            <person name="Yamagishi J."/>
        </authorList>
    </citation>
    <scope>NUCLEOTIDE SEQUENCE [LARGE SCALE GENOMIC DNA]</scope>
    <source>
        <strain evidence="3">Parrot Tar II</strain>
    </source>
</reference>
<dbReference type="VEuPathDB" id="TriTrypDB:LtaPh_2305700"/>
<dbReference type="EMBL" id="BLBS01000030">
    <property type="protein sequence ID" value="GET88697.1"/>
    <property type="molecule type" value="Genomic_DNA"/>
</dbReference>
<dbReference type="Proteomes" id="UP000419144">
    <property type="component" value="Unassembled WGS sequence"/>
</dbReference>
<feature type="coiled-coil region" evidence="1">
    <location>
        <begin position="9"/>
        <end position="36"/>
    </location>
</feature>
<organism evidence="3 4">
    <name type="scientific">Leishmania tarentolae</name>
    <name type="common">Sauroleishmania tarentolae</name>
    <dbReference type="NCBI Taxonomy" id="5689"/>
    <lineage>
        <taxon>Eukaryota</taxon>
        <taxon>Discoba</taxon>
        <taxon>Euglenozoa</taxon>
        <taxon>Kinetoplastea</taxon>
        <taxon>Metakinetoplastina</taxon>
        <taxon>Trypanosomatida</taxon>
        <taxon>Trypanosomatidae</taxon>
        <taxon>Leishmaniinae</taxon>
        <taxon>Leishmania</taxon>
        <taxon>lizard Leishmania</taxon>
    </lineage>
</organism>
<dbReference type="AlphaFoldDB" id="A0A640KLY8"/>
<gene>
    <name evidence="3" type="ORF">LtaPh_2305700</name>
</gene>
<feature type="region of interest" description="Disordered" evidence="2">
    <location>
        <begin position="199"/>
        <end position="227"/>
    </location>
</feature>
<dbReference type="OrthoDB" id="267610at2759"/>
<evidence type="ECO:0000256" key="2">
    <source>
        <dbReference type="SAM" id="MobiDB-lite"/>
    </source>
</evidence>
<keyword evidence="1" id="KW-0175">Coiled coil</keyword>
<proteinExistence type="predicted"/>